<evidence type="ECO:0000256" key="3">
    <source>
        <dbReference type="ARBA" id="ARBA00022801"/>
    </source>
</evidence>
<dbReference type="CDD" id="cd07022">
    <property type="entry name" value="S49_Sppa_36K_type"/>
    <property type="match status" value="1"/>
</dbReference>
<keyword evidence="8" id="KW-1185">Reference proteome</keyword>
<name>A0A931MKX1_9SPHN</name>
<dbReference type="InterPro" id="IPR029045">
    <property type="entry name" value="ClpP/crotonase-like_dom_sf"/>
</dbReference>
<dbReference type="PANTHER" id="PTHR33209:SF1">
    <property type="entry name" value="PEPTIDASE S49 DOMAIN-CONTAINING PROTEIN"/>
    <property type="match status" value="1"/>
</dbReference>
<feature type="compositionally biased region" description="Acidic residues" evidence="5">
    <location>
        <begin position="395"/>
        <end position="408"/>
    </location>
</feature>
<evidence type="ECO:0000313" key="7">
    <source>
        <dbReference type="EMBL" id="MBH0113273.1"/>
    </source>
</evidence>
<dbReference type="Gene3D" id="3.90.226.10">
    <property type="entry name" value="2-enoyl-CoA Hydratase, Chain A, domain 1"/>
    <property type="match status" value="1"/>
</dbReference>
<keyword evidence="2" id="KW-0645">Protease</keyword>
<evidence type="ECO:0000256" key="4">
    <source>
        <dbReference type="ARBA" id="ARBA00022825"/>
    </source>
</evidence>
<dbReference type="Gene3D" id="6.20.330.10">
    <property type="match status" value="1"/>
</dbReference>
<proteinExistence type="inferred from homology"/>
<evidence type="ECO:0000256" key="5">
    <source>
        <dbReference type="SAM" id="MobiDB-lite"/>
    </source>
</evidence>
<organism evidence="7 8">
    <name type="scientific">Novosphingobium aureum</name>
    <dbReference type="NCBI Taxonomy" id="2792964"/>
    <lineage>
        <taxon>Bacteria</taxon>
        <taxon>Pseudomonadati</taxon>
        <taxon>Pseudomonadota</taxon>
        <taxon>Alphaproteobacteria</taxon>
        <taxon>Sphingomonadales</taxon>
        <taxon>Sphingomonadaceae</taxon>
        <taxon>Novosphingobium</taxon>
    </lineage>
</organism>
<dbReference type="Pfam" id="PF01343">
    <property type="entry name" value="Peptidase_S49"/>
    <property type="match status" value="1"/>
</dbReference>
<accession>A0A931MKX1</accession>
<keyword evidence="4" id="KW-0720">Serine protease</keyword>
<dbReference type="EMBL" id="JADZGI010000001">
    <property type="protein sequence ID" value="MBH0113273.1"/>
    <property type="molecule type" value="Genomic_DNA"/>
</dbReference>
<dbReference type="GO" id="GO:0008236">
    <property type="term" value="F:serine-type peptidase activity"/>
    <property type="evidence" value="ECO:0007669"/>
    <property type="project" value="UniProtKB-KW"/>
</dbReference>
<reference evidence="7" key="1">
    <citation type="submission" date="2020-11" db="EMBL/GenBank/DDBJ databases">
        <title>Novosphingobium aureum sp. nov., a marine bacterium isolated from sediment of a salt flat.</title>
        <authorList>
            <person name="Yoo Y."/>
            <person name="Kim J.-J."/>
        </authorList>
    </citation>
    <scope>NUCLEOTIDE SEQUENCE</scope>
    <source>
        <strain evidence="7">YJ-S2-02</strain>
    </source>
</reference>
<evidence type="ECO:0000313" key="8">
    <source>
        <dbReference type="Proteomes" id="UP000617634"/>
    </source>
</evidence>
<dbReference type="InterPro" id="IPR002142">
    <property type="entry name" value="Peptidase_S49"/>
</dbReference>
<evidence type="ECO:0000259" key="6">
    <source>
        <dbReference type="Pfam" id="PF01343"/>
    </source>
</evidence>
<gene>
    <name evidence="7" type="ORF">I5E68_09975</name>
</gene>
<protein>
    <submittedName>
        <fullName evidence="7">S49 family peptidase</fullName>
    </submittedName>
</protein>
<dbReference type="InterPro" id="IPR033855">
    <property type="entry name" value="Protein_C"/>
</dbReference>
<feature type="region of interest" description="Disordered" evidence="5">
    <location>
        <begin position="367"/>
        <end position="424"/>
    </location>
</feature>
<dbReference type="PANTHER" id="PTHR33209">
    <property type="entry name" value="PROTEASE 4"/>
    <property type="match status" value="1"/>
</dbReference>
<keyword evidence="3" id="KW-0378">Hydrolase</keyword>
<sequence>MKPNYLISRFAGEPALIEPGCEVRFKACLEQAEAAELPALASTEDFWSEDYAWVRPYEVSADGILSIPVRGVLLHDFPYQLFSWATGYTYLQKAFERGMADANVRAVAFVIDSPGGMVAGCFDAVDKMVAAKTKPVRAFAHEAAYSAAYAIASVADHIAISRTGGVGSVGVVTMHVDLSRAMEERGITITYVHAGKHKVDGNPHEPLADDVKARIQTRIDELYEVFVACVSRGRGLDVQVVRDTEALTFTATQAVANGFADSIGSLDDTFAAFAASLDDPSDNPGEDPMAEKTQPIESAVDQAAHEQAVGAARAEGYTEGAAAERELIFAILDSDEAATRPAAARALAAEGGRTLEAATAFLSKLPAEGKSNTHSGGQTFAEAMEHGNPELGAEGSEDASAQDDEDDSTSVRDLAKQMGLKGFA</sequence>
<comment type="similarity">
    <text evidence="1">Belongs to the peptidase S49 family.</text>
</comment>
<dbReference type="AlphaFoldDB" id="A0A931MKX1"/>
<dbReference type="SUPFAM" id="SSF52096">
    <property type="entry name" value="ClpP/crotonase"/>
    <property type="match status" value="1"/>
</dbReference>
<dbReference type="RefSeq" id="WP_197163380.1">
    <property type="nucleotide sequence ID" value="NZ_JADZGI010000001.1"/>
</dbReference>
<evidence type="ECO:0000256" key="1">
    <source>
        <dbReference type="ARBA" id="ARBA00008683"/>
    </source>
</evidence>
<comment type="caution">
    <text evidence="7">The sequence shown here is derived from an EMBL/GenBank/DDBJ whole genome shotgun (WGS) entry which is preliminary data.</text>
</comment>
<dbReference type="Proteomes" id="UP000617634">
    <property type="component" value="Unassembled WGS sequence"/>
</dbReference>
<dbReference type="GO" id="GO:0006508">
    <property type="term" value="P:proteolysis"/>
    <property type="evidence" value="ECO:0007669"/>
    <property type="project" value="UniProtKB-KW"/>
</dbReference>
<evidence type="ECO:0000256" key="2">
    <source>
        <dbReference type="ARBA" id="ARBA00022670"/>
    </source>
</evidence>
<feature type="domain" description="Peptidase S49" evidence="6">
    <location>
        <begin position="131"/>
        <end position="274"/>
    </location>
</feature>